<comment type="subcellular location">
    <subcellularLocation>
        <location evidence="2">Gas vesicle</location>
    </subcellularLocation>
</comment>
<dbReference type="InterPro" id="IPR009430">
    <property type="entry name" value="GvpL/GvpF"/>
</dbReference>
<evidence type="ECO:0000256" key="2">
    <source>
        <dbReference type="ARBA" id="ARBA00035108"/>
    </source>
</evidence>
<evidence type="ECO:0000313" key="6">
    <source>
        <dbReference type="Proteomes" id="UP001198565"/>
    </source>
</evidence>
<feature type="region of interest" description="Disordered" evidence="4">
    <location>
        <begin position="152"/>
        <end position="172"/>
    </location>
</feature>
<evidence type="ECO:0000313" key="5">
    <source>
        <dbReference type="EMBL" id="MBY8883546.1"/>
    </source>
</evidence>
<gene>
    <name evidence="5" type="ORF">K7472_01625</name>
</gene>
<organism evidence="5 6">
    <name type="scientific">Streptantibioticus parmotrematis</name>
    <dbReference type="NCBI Taxonomy" id="2873249"/>
    <lineage>
        <taxon>Bacteria</taxon>
        <taxon>Bacillati</taxon>
        <taxon>Actinomycetota</taxon>
        <taxon>Actinomycetes</taxon>
        <taxon>Kitasatosporales</taxon>
        <taxon>Streptomycetaceae</taxon>
        <taxon>Streptantibioticus</taxon>
    </lineage>
</organism>
<accession>A0ABS7QLA9</accession>
<evidence type="ECO:0000256" key="4">
    <source>
        <dbReference type="SAM" id="MobiDB-lite"/>
    </source>
</evidence>
<protein>
    <submittedName>
        <fullName evidence="5">GvpL/GvpF family gas vesicle protein</fullName>
    </submittedName>
</protein>
<comment type="caution">
    <text evidence="5">The sequence shown here is derived from an EMBL/GenBank/DDBJ whole genome shotgun (WGS) entry which is preliminary data.</text>
</comment>
<keyword evidence="1" id="KW-0304">Gas vesicle</keyword>
<evidence type="ECO:0000256" key="3">
    <source>
        <dbReference type="ARBA" id="ARBA00035643"/>
    </source>
</evidence>
<dbReference type="PANTHER" id="PTHR36852:SF1">
    <property type="entry name" value="PROTEIN GVPL 2"/>
    <property type="match status" value="1"/>
</dbReference>
<dbReference type="EMBL" id="JAINVZ010000001">
    <property type="protein sequence ID" value="MBY8883546.1"/>
    <property type="molecule type" value="Genomic_DNA"/>
</dbReference>
<comment type="similarity">
    <text evidence="3">Belongs to the gas vesicle GvpF/GvpL family.</text>
</comment>
<proteinExistence type="inferred from homology"/>
<reference evidence="5 6" key="1">
    <citation type="submission" date="2021-08" db="EMBL/GenBank/DDBJ databases">
        <title>Streptomyces sp. PTM05 isolated from lichen.</title>
        <authorList>
            <person name="Somphong A."/>
            <person name="Phongsopitanun W."/>
            <person name="Tanasupawat S."/>
        </authorList>
    </citation>
    <scope>NUCLEOTIDE SEQUENCE [LARGE SCALE GENOMIC DNA]</scope>
    <source>
        <strain evidence="5 6">Ptm05</strain>
    </source>
</reference>
<dbReference type="Proteomes" id="UP001198565">
    <property type="component" value="Unassembled WGS sequence"/>
</dbReference>
<name>A0ABS7QLA9_9ACTN</name>
<dbReference type="PANTHER" id="PTHR36852">
    <property type="entry name" value="PROTEIN GVPL 2"/>
    <property type="match status" value="1"/>
</dbReference>
<evidence type="ECO:0000256" key="1">
    <source>
        <dbReference type="ARBA" id="ARBA00022987"/>
    </source>
</evidence>
<keyword evidence="6" id="KW-1185">Reference proteome</keyword>
<dbReference type="Pfam" id="PF06386">
    <property type="entry name" value="GvpL_GvpF"/>
    <property type="match status" value="1"/>
</dbReference>
<sequence length="276" mass="29586">MPSPAVPGPAAQAEPDASMSYVYAVGRDERALRNAAAERPGGVALRVVTAHGLTALVADVPAGQFDERGLRAQLGDLDRLEAVARRHHDVVASAWEHTTVLPMRLATVYFDDERAAGMLQEREEEFTSMLDWLTGQVEWGVKLYLDVRAARDTQPAPRPGTSSGRAYLQARRAARRGAAEAHGAAEDAARRISQEAASWASASAAHRPQQGDLATGPGENIVNWAFLVPAEHGERFRRAVQDAAGVVPGVRLEITGPWAPYSFATPDDSGRIQGGP</sequence>